<gene>
    <name evidence="5" type="ORF">RP75_23930</name>
</gene>
<comment type="subcellular location">
    <subcellularLocation>
        <location evidence="1">Periplasm</location>
    </subcellularLocation>
</comment>
<dbReference type="Proteomes" id="UP000032564">
    <property type="component" value="Unassembled WGS sequence"/>
</dbReference>
<dbReference type="EMBL" id="JWIT01000025">
    <property type="protein sequence ID" value="KJF70898.1"/>
    <property type="molecule type" value="Genomic_DNA"/>
</dbReference>
<evidence type="ECO:0000259" key="4">
    <source>
        <dbReference type="SMART" id="SM00062"/>
    </source>
</evidence>
<proteinExistence type="predicted"/>
<dbReference type="RefSeq" id="WP_045023061.1">
    <property type="nucleotide sequence ID" value="NZ_CP166106.1"/>
</dbReference>
<name>A0ABR5D1F5_9HYPH</name>
<dbReference type="PANTHER" id="PTHR35936:SF17">
    <property type="entry name" value="ARGININE-BINDING EXTRACELLULAR PROTEIN ARTP"/>
    <property type="match status" value="1"/>
</dbReference>
<feature type="chain" id="PRO_5046343253" description="Solute-binding protein family 3/N-terminal domain-containing protein" evidence="3">
    <location>
        <begin position="21"/>
        <end position="277"/>
    </location>
</feature>
<evidence type="ECO:0000256" key="3">
    <source>
        <dbReference type="SAM" id="SignalP"/>
    </source>
</evidence>
<feature type="domain" description="Solute-binding protein family 3/N-terminal" evidence="4">
    <location>
        <begin position="23"/>
        <end position="245"/>
    </location>
</feature>
<dbReference type="Pfam" id="PF00497">
    <property type="entry name" value="SBP_bac_3"/>
    <property type="match status" value="1"/>
</dbReference>
<keyword evidence="2 3" id="KW-0732">Signal</keyword>
<evidence type="ECO:0000256" key="1">
    <source>
        <dbReference type="ARBA" id="ARBA00004418"/>
    </source>
</evidence>
<dbReference type="SMART" id="SM00062">
    <property type="entry name" value="PBPb"/>
    <property type="match status" value="1"/>
</dbReference>
<protein>
    <recommendedName>
        <fullName evidence="4">Solute-binding protein family 3/N-terminal domain-containing protein</fullName>
    </recommendedName>
</protein>
<evidence type="ECO:0000313" key="6">
    <source>
        <dbReference type="Proteomes" id="UP000032564"/>
    </source>
</evidence>
<dbReference type="Gene3D" id="3.40.190.10">
    <property type="entry name" value="Periplasmic binding protein-like II"/>
    <property type="match status" value="2"/>
</dbReference>
<sequence>MKKIYAIIALLAVAAGPAFAQEPLKSALDGNAPPFAQPKMDGSIEGLTVDMTNEISKRLGRKITIDAMAFSALIPALQAGTYDMLSVPMTVTKERSDIFLLTEGIWSADLAFVTKKDAPALKSYDQLKGKVIAANKGNADEKWAREKAGEIGWTIESYASLSDAAQAVQAGRADAAIMNVPTALTFAKRNPALKAADLKETTGRYFAYTIPKSSPELRKQIETVIECIKSDGTAASLYEKWLGVKPEAGSLEVTPQAGFGPVGLGNYDATPHELSCN</sequence>
<feature type="signal peptide" evidence="3">
    <location>
        <begin position="1"/>
        <end position="20"/>
    </location>
</feature>
<evidence type="ECO:0000313" key="5">
    <source>
        <dbReference type="EMBL" id="KJF70898.1"/>
    </source>
</evidence>
<evidence type="ECO:0000256" key="2">
    <source>
        <dbReference type="ARBA" id="ARBA00022729"/>
    </source>
</evidence>
<keyword evidence="6" id="KW-1185">Reference proteome</keyword>
<comment type="caution">
    <text evidence="5">The sequence shown here is derived from an EMBL/GenBank/DDBJ whole genome shotgun (WGS) entry which is preliminary data.</text>
</comment>
<accession>A0ABR5D1F5</accession>
<dbReference type="PANTHER" id="PTHR35936">
    <property type="entry name" value="MEMBRANE-BOUND LYTIC MUREIN TRANSGLYCOSYLASE F"/>
    <property type="match status" value="1"/>
</dbReference>
<dbReference type="SUPFAM" id="SSF53850">
    <property type="entry name" value="Periplasmic binding protein-like II"/>
    <property type="match status" value="1"/>
</dbReference>
<dbReference type="InterPro" id="IPR001638">
    <property type="entry name" value="Solute-binding_3/MltF_N"/>
</dbReference>
<organism evidence="5 6">
    <name type="scientific">Agrobacterium arsenijevicii</name>
    <dbReference type="NCBI Taxonomy" id="1585697"/>
    <lineage>
        <taxon>Bacteria</taxon>
        <taxon>Pseudomonadati</taxon>
        <taxon>Pseudomonadota</taxon>
        <taxon>Alphaproteobacteria</taxon>
        <taxon>Hyphomicrobiales</taxon>
        <taxon>Rhizobiaceae</taxon>
        <taxon>Rhizobium/Agrobacterium group</taxon>
        <taxon>Agrobacterium</taxon>
    </lineage>
</organism>
<reference evidence="5 6" key="1">
    <citation type="submission" date="2014-12" db="EMBL/GenBank/DDBJ databases">
        <authorList>
            <person name="Kuzmanovic N."/>
            <person name="Pulawska J."/>
            <person name="Obradovic A."/>
        </authorList>
    </citation>
    <scope>NUCLEOTIDE SEQUENCE [LARGE SCALE GENOMIC DNA]</scope>
    <source>
        <strain evidence="5 6">KFB 330</strain>
    </source>
</reference>